<protein>
    <recommendedName>
        <fullName evidence="4">Reverse transcriptase</fullName>
    </recommendedName>
</protein>
<keyword evidence="3" id="KW-1185">Reference proteome</keyword>
<dbReference type="SUPFAM" id="SSF56672">
    <property type="entry name" value="DNA/RNA polymerases"/>
    <property type="match status" value="1"/>
</dbReference>
<evidence type="ECO:0000256" key="1">
    <source>
        <dbReference type="SAM" id="MobiDB-lite"/>
    </source>
</evidence>
<evidence type="ECO:0000313" key="2">
    <source>
        <dbReference type="EMBL" id="OWY91667.1"/>
    </source>
</evidence>
<gene>
    <name evidence="2" type="ORF">PHMEG_00039660</name>
</gene>
<evidence type="ECO:0008006" key="4">
    <source>
        <dbReference type="Google" id="ProtNLM"/>
    </source>
</evidence>
<dbReference type="EMBL" id="NBNE01019723">
    <property type="protein sequence ID" value="OWY91667.1"/>
    <property type="molecule type" value="Genomic_DNA"/>
</dbReference>
<dbReference type="OrthoDB" id="126689at2759"/>
<dbReference type="InterPro" id="IPR043502">
    <property type="entry name" value="DNA/RNA_pol_sf"/>
</dbReference>
<accession>A0A225UEM0</accession>
<reference evidence="3" key="1">
    <citation type="submission" date="2017-03" db="EMBL/GenBank/DDBJ databases">
        <title>Phytopthora megakarya and P. palmivora, two closely related causual agents of cacao black pod achieved similar genome size and gene model numbers by different mechanisms.</title>
        <authorList>
            <person name="Ali S."/>
            <person name="Shao J."/>
            <person name="Larry D.J."/>
            <person name="Kronmiller B."/>
            <person name="Shen D."/>
            <person name="Strem M.D."/>
            <person name="Melnick R.L."/>
            <person name="Guiltinan M.J."/>
            <person name="Tyler B.M."/>
            <person name="Meinhardt L.W."/>
            <person name="Bailey B.A."/>
        </authorList>
    </citation>
    <scope>NUCLEOTIDE SEQUENCE [LARGE SCALE GENOMIC DNA]</scope>
    <source>
        <strain evidence="3">zdho120</strain>
    </source>
</reference>
<feature type="compositionally biased region" description="Basic and acidic residues" evidence="1">
    <location>
        <begin position="1"/>
        <end position="12"/>
    </location>
</feature>
<sequence length="163" mass="18411">MVNAEKPMENKDQVNIGTDEPDSPYRELADTKSACPPATKLHVEHHIDTGDDAPIMLKRRRQAQTEDGVVEGNVDSMLKAGVIEHGEGAWGFPVVLVRKKAGTSIESLVRTYITYHAVTRLWKLSVGHVYLAHWIYDLDTTKYESPRLTMTKLHSRLREGYIV</sequence>
<dbReference type="Gene3D" id="3.10.10.10">
    <property type="entry name" value="HIV Type 1 Reverse Transcriptase, subunit A, domain 1"/>
    <property type="match status" value="1"/>
</dbReference>
<feature type="region of interest" description="Disordered" evidence="1">
    <location>
        <begin position="1"/>
        <end position="30"/>
    </location>
</feature>
<evidence type="ECO:0000313" key="3">
    <source>
        <dbReference type="Proteomes" id="UP000198211"/>
    </source>
</evidence>
<organism evidence="2 3">
    <name type="scientific">Phytophthora megakarya</name>
    <dbReference type="NCBI Taxonomy" id="4795"/>
    <lineage>
        <taxon>Eukaryota</taxon>
        <taxon>Sar</taxon>
        <taxon>Stramenopiles</taxon>
        <taxon>Oomycota</taxon>
        <taxon>Peronosporomycetes</taxon>
        <taxon>Peronosporales</taxon>
        <taxon>Peronosporaceae</taxon>
        <taxon>Phytophthora</taxon>
    </lineage>
</organism>
<name>A0A225UEM0_9STRA</name>
<dbReference type="Proteomes" id="UP000198211">
    <property type="component" value="Unassembled WGS sequence"/>
</dbReference>
<comment type="caution">
    <text evidence="2">The sequence shown here is derived from an EMBL/GenBank/DDBJ whole genome shotgun (WGS) entry which is preliminary data.</text>
</comment>
<dbReference type="AlphaFoldDB" id="A0A225UEM0"/>
<proteinExistence type="predicted"/>